<sequence>MQNEGDMTWKDISIDTSDGALLSGLWVQPADAQAVIVLVSVTSEGLHSATNQLLAETLARAGYASLFTDLLTAHEHREDAELADLRYDIGLLTTRLSNVIDWGRKEIPDAPVGILAASTGAAAALSVAAERSDEVAAVVSRGGRPDLAGDTLRATHTPTLLLLGGEDSPLVDLNREAAAWLRGEYRLEIIPGASGFSGNNPSHVEELARRAGEWFATYLVSESS</sequence>
<dbReference type="Proteomes" id="UP000199648">
    <property type="component" value="Unassembled WGS sequence"/>
</dbReference>
<dbReference type="InterPro" id="IPR029058">
    <property type="entry name" value="AB_hydrolase_fold"/>
</dbReference>
<keyword evidence="2" id="KW-0378">Hydrolase</keyword>
<keyword evidence="3" id="KW-1185">Reference proteome</keyword>
<organism evidence="2 3">
    <name type="scientific">Thiohalomonas denitrificans</name>
    <dbReference type="NCBI Taxonomy" id="415747"/>
    <lineage>
        <taxon>Bacteria</taxon>
        <taxon>Pseudomonadati</taxon>
        <taxon>Pseudomonadota</taxon>
        <taxon>Gammaproteobacteria</taxon>
        <taxon>Thiohalomonadales</taxon>
        <taxon>Thiohalomonadaceae</taxon>
        <taxon>Thiohalomonas</taxon>
    </lineage>
</organism>
<dbReference type="AlphaFoldDB" id="A0A1G5QF54"/>
<evidence type="ECO:0000259" key="1">
    <source>
        <dbReference type="Pfam" id="PF01738"/>
    </source>
</evidence>
<dbReference type="GO" id="GO:0016787">
    <property type="term" value="F:hydrolase activity"/>
    <property type="evidence" value="ECO:0007669"/>
    <property type="project" value="UniProtKB-KW"/>
</dbReference>
<proteinExistence type="predicted"/>
<evidence type="ECO:0000313" key="3">
    <source>
        <dbReference type="Proteomes" id="UP000199648"/>
    </source>
</evidence>
<feature type="domain" description="Dienelactone hydrolase" evidence="1">
    <location>
        <begin position="24"/>
        <end position="170"/>
    </location>
</feature>
<evidence type="ECO:0000313" key="2">
    <source>
        <dbReference type="EMBL" id="SCZ60278.1"/>
    </source>
</evidence>
<dbReference type="SUPFAM" id="SSF53474">
    <property type="entry name" value="alpha/beta-Hydrolases"/>
    <property type="match status" value="1"/>
</dbReference>
<dbReference type="EMBL" id="FMWD01000005">
    <property type="protein sequence ID" value="SCZ60278.1"/>
    <property type="molecule type" value="Genomic_DNA"/>
</dbReference>
<dbReference type="Pfam" id="PF01738">
    <property type="entry name" value="DLH"/>
    <property type="match status" value="1"/>
</dbReference>
<dbReference type="InterPro" id="IPR002925">
    <property type="entry name" value="Dienelactn_hydro"/>
</dbReference>
<gene>
    <name evidence="2" type="ORF">SAMN03097708_02022</name>
</gene>
<protein>
    <submittedName>
        <fullName evidence="2">Dienelactone hydrolase</fullName>
    </submittedName>
</protein>
<dbReference type="Gene3D" id="3.40.50.1820">
    <property type="entry name" value="alpha/beta hydrolase"/>
    <property type="match status" value="1"/>
</dbReference>
<accession>A0A1G5QF54</accession>
<reference evidence="2 3" key="1">
    <citation type="submission" date="2016-10" db="EMBL/GenBank/DDBJ databases">
        <authorList>
            <person name="de Groot N.N."/>
        </authorList>
    </citation>
    <scope>NUCLEOTIDE SEQUENCE [LARGE SCALE GENOMIC DNA]</scope>
    <source>
        <strain evidence="2 3">HLD2</strain>
    </source>
</reference>
<name>A0A1G5QF54_9GAMM</name>
<dbReference type="STRING" id="415747.SAMN03097708_02022"/>